<dbReference type="InterPro" id="IPR023798">
    <property type="entry name" value="Ribosomal_uS7_dom"/>
</dbReference>
<evidence type="ECO:0000256" key="1">
    <source>
        <dbReference type="ARBA" id="ARBA00007151"/>
    </source>
</evidence>
<keyword evidence="3 4" id="KW-0687">Ribonucleoprotein</keyword>
<evidence type="ECO:0000313" key="7">
    <source>
        <dbReference type="RefSeq" id="XP_022080524.1"/>
    </source>
</evidence>
<dbReference type="Gene3D" id="1.10.455.10">
    <property type="entry name" value="Ribosomal protein S7 domain"/>
    <property type="match status" value="1"/>
</dbReference>
<proteinExistence type="inferred from homology"/>
<keyword evidence="6" id="KW-1185">Reference proteome</keyword>
<evidence type="ECO:0000256" key="3">
    <source>
        <dbReference type="ARBA" id="ARBA00023274"/>
    </source>
</evidence>
<dbReference type="InterPro" id="IPR020606">
    <property type="entry name" value="Ribosomal_uS7_CS"/>
</dbReference>
<reference evidence="7" key="1">
    <citation type="submission" date="2025-08" db="UniProtKB">
        <authorList>
            <consortium name="RefSeq"/>
        </authorList>
    </citation>
    <scope>IDENTIFICATION</scope>
</reference>
<gene>
    <name evidence="7" type="primary">LOC110973756</name>
</gene>
<dbReference type="GO" id="GO:1990904">
    <property type="term" value="C:ribonucleoprotein complex"/>
    <property type="evidence" value="ECO:0007669"/>
    <property type="project" value="UniProtKB-KW"/>
</dbReference>
<evidence type="ECO:0000256" key="4">
    <source>
        <dbReference type="RuleBase" id="RU003619"/>
    </source>
</evidence>
<dbReference type="PROSITE" id="PS00052">
    <property type="entry name" value="RIBOSOMAL_S7"/>
    <property type="match status" value="1"/>
</dbReference>
<sequence length="235" mass="27055">MQTNMALPMGSSRGFLKLGLSEASYGVWIPGFVQVRHSRYPRYYARPVVDQTAYQDGQLPLDVSRPVRAATCDISSSDLFYDPLINKFVNIMNKKGKRQTVKKIMDRTLEKVKREQLVKYNKAPEAERSSVEINPRVIFLKAIENCKPLMGLAVVKKGGKNYQVPTPLTPSRQRFLAMKWILEECSTKPLKVHMPVKLSSELLDAYNNTGKVIKRKHDLHKQCEANRAYAHFRWW</sequence>
<dbReference type="GO" id="GO:0003723">
    <property type="term" value="F:RNA binding"/>
    <property type="evidence" value="ECO:0007669"/>
    <property type="project" value="InterPro"/>
</dbReference>
<dbReference type="SUPFAM" id="SSF47973">
    <property type="entry name" value="Ribosomal protein S7"/>
    <property type="match status" value="1"/>
</dbReference>
<dbReference type="GO" id="GO:0003735">
    <property type="term" value="F:structural constituent of ribosome"/>
    <property type="evidence" value="ECO:0007669"/>
    <property type="project" value="InterPro"/>
</dbReference>
<dbReference type="Proteomes" id="UP000694845">
    <property type="component" value="Unplaced"/>
</dbReference>
<feature type="domain" description="Small ribosomal subunit protein uS7" evidence="5">
    <location>
        <begin position="73"/>
        <end position="227"/>
    </location>
</feature>
<dbReference type="RefSeq" id="XP_022080524.1">
    <property type="nucleotide sequence ID" value="XM_022224832.1"/>
</dbReference>
<protein>
    <submittedName>
        <fullName evidence="7">28S ribosomal protein S7, mitochondrial-like</fullName>
    </submittedName>
</protein>
<dbReference type="GO" id="GO:0006412">
    <property type="term" value="P:translation"/>
    <property type="evidence" value="ECO:0007669"/>
    <property type="project" value="InterPro"/>
</dbReference>
<dbReference type="PANTHER" id="PTHR11205">
    <property type="entry name" value="RIBOSOMAL PROTEIN S7"/>
    <property type="match status" value="1"/>
</dbReference>
<name>A0A8B7XIA3_ACAPL</name>
<accession>A0A8B7XIA3</accession>
<dbReference type="OrthoDB" id="9972728at2759"/>
<organism evidence="6 7">
    <name type="scientific">Acanthaster planci</name>
    <name type="common">Crown-of-thorns starfish</name>
    <dbReference type="NCBI Taxonomy" id="133434"/>
    <lineage>
        <taxon>Eukaryota</taxon>
        <taxon>Metazoa</taxon>
        <taxon>Echinodermata</taxon>
        <taxon>Eleutherozoa</taxon>
        <taxon>Asterozoa</taxon>
        <taxon>Asteroidea</taxon>
        <taxon>Valvatacea</taxon>
        <taxon>Valvatida</taxon>
        <taxon>Acanthasteridae</taxon>
        <taxon>Acanthaster</taxon>
    </lineage>
</organism>
<keyword evidence="2 4" id="KW-0689">Ribosomal protein</keyword>
<dbReference type="CTD" id="51081"/>
<dbReference type="InterPro" id="IPR000235">
    <property type="entry name" value="Ribosomal_uS7"/>
</dbReference>
<dbReference type="InterPro" id="IPR036823">
    <property type="entry name" value="Ribosomal_uS7_dom_sf"/>
</dbReference>
<dbReference type="OMA" id="HELHKQC"/>
<evidence type="ECO:0000259" key="5">
    <source>
        <dbReference type="Pfam" id="PF00177"/>
    </source>
</evidence>
<comment type="similarity">
    <text evidence="1 4">Belongs to the universal ribosomal protein uS7 family.</text>
</comment>
<dbReference type="GO" id="GO:0005840">
    <property type="term" value="C:ribosome"/>
    <property type="evidence" value="ECO:0007669"/>
    <property type="project" value="UniProtKB-KW"/>
</dbReference>
<dbReference type="AlphaFoldDB" id="A0A8B7XIA3"/>
<dbReference type="KEGG" id="aplc:110973756"/>
<evidence type="ECO:0000256" key="2">
    <source>
        <dbReference type="ARBA" id="ARBA00022980"/>
    </source>
</evidence>
<dbReference type="CDD" id="cd14870">
    <property type="entry name" value="uS7_Mitochondria_Mammalian"/>
    <property type="match status" value="1"/>
</dbReference>
<dbReference type="Pfam" id="PF00177">
    <property type="entry name" value="Ribosomal_S7"/>
    <property type="match status" value="1"/>
</dbReference>
<dbReference type="GeneID" id="110973756"/>
<evidence type="ECO:0000313" key="6">
    <source>
        <dbReference type="Proteomes" id="UP000694845"/>
    </source>
</evidence>